<dbReference type="GO" id="GO:0005829">
    <property type="term" value="C:cytosol"/>
    <property type="evidence" value="ECO:0007669"/>
    <property type="project" value="TreeGrafter"/>
</dbReference>
<keyword evidence="8 11" id="KW-0346">Stress response</keyword>
<keyword evidence="2 11" id="KW-0547">Nucleotide-binding</keyword>
<dbReference type="AlphaFoldDB" id="A0A1F6A425"/>
<comment type="domain">
    <text evidence="11">The middle region has homology to RecA with ATPase motifs including the RadA KNRFG motif, while the C-terminus is homologous to Lon protease.</text>
</comment>
<dbReference type="SUPFAM" id="SSF52540">
    <property type="entry name" value="P-loop containing nucleoside triphosphate hydrolases"/>
    <property type="match status" value="1"/>
</dbReference>
<dbReference type="GO" id="GO:0000725">
    <property type="term" value="P:recombinational repair"/>
    <property type="evidence" value="ECO:0007669"/>
    <property type="project" value="UniProtKB-UniRule"/>
</dbReference>
<protein>
    <recommendedName>
        <fullName evidence="11 12">DNA repair protein RadA</fullName>
    </recommendedName>
</protein>
<feature type="domain" description="RecA family profile 1" evidence="14">
    <location>
        <begin position="94"/>
        <end position="283"/>
    </location>
</feature>
<evidence type="ECO:0000256" key="13">
    <source>
        <dbReference type="RuleBase" id="RU003555"/>
    </source>
</evidence>
<dbReference type="GO" id="GO:0008270">
    <property type="term" value="F:zinc ion binding"/>
    <property type="evidence" value="ECO:0007669"/>
    <property type="project" value="UniProtKB-KW"/>
</dbReference>
<dbReference type="Proteomes" id="UP000177871">
    <property type="component" value="Unassembled WGS sequence"/>
</dbReference>
<name>A0A1F6A425_9BACT</name>
<evidence type="ECO:0000256" key="4">
    <source>
        <dbReference type="ARBA" id="ARBA00022771"/>
    </source>
</evidence>
<evidence type="ECO:0000256" key="10">
    <source>
        <dbReference type="ARBA" id="ARBA00023204"/>
    </source>
</evidence>
<gene>
    <name evidence="11" type="primary">radA</name>
    <name evidence="15" type="ORF">A2721_02850</name>
</gene>
<evidence type="ECO:0000256" key="2">
    <source>
        <dbReference type="ARBA" id="ARBA00022741"/>
    </source>
</evidence>
<dbReference type="GO" id="GO:0016787">
    <property type="term" value="F:hydrolase activity"/>
    <property type="evidence" value="ECO:0007669"/>
    <property type="project" value="UniProtKB-KW"/>
</dbReference>
<comment type="function">
    <text evidence="11">Plays a role in repairing double-strand DNA breaks, probably involving stabilizing or processing branched DNA or blocked replication forks.</text>
</comment>
<dbReference type="InterPro" id="IPR004504">
    <property type="entry name" value="DNA_repair_RadA"/>
</dbReference>
<feature type="short sequence motif" description="RadA KNRFG motif" evidence="11">
    <location>
        <begin position="320"/>
        <end position="324"/>
    </location>
</feature>
<keyword evidence="9 11" id="KW-0238">DNA-binding</keyword>
<accession>A0A1F6A425</accession>
<sequence length="502" mass="54068">MAKRETNYVCQQCGYQSPSFLGKCPNCGAWNSLVEEVTLRPGSGQASYNVGGKKGKQLTTPLRSSRFVLRTPDELSFAGRAPQVVNLKDIEAAAIQRISTGISELDRVLGGGIVPGMAVLLAGEPGIGKSTLLLELARNFGVPPVSETKSHLTNLSNLTNLVLYVAGEESASQIRLRAERLNVVTEKAIVLEATDVDVVVGVIEQMSNGQSSMSKKLAMRNEKNNENEEQTGLGLVIVDSIQTLTTDDLEGPAGSVGQVRECAARLIRTTKQLGLPLFLVGHVTKEGAIAGPKVLEHIVDTILSVEGDRFEGLRIIRTSKNRFGPTDEVGVFQMTDAGLVTADMADLTNLSNLSSLPGSCLTVMMEGTRPMIVEIQALVTSTPLPSPRRVATGVDYNRLLTVIAILQKRLNLPLYKEDVYVSVSCGLKISEPAADVAMALSILSSFRNRALPARSVAIGELDLLGNVRRVSNLERRIKEAKAMKLTNILEPSTLPRLADFKL</sequence>
<dbReference type="EMBL" id="MFJK01000007">
    <property type="protein sequence ID" value="OGG19439.1"/>
    <property type="molecule type" value="Genomic_DNA"/>
</dbReference>
<dbReference type="SUPFAM" id="SSF54211">
    <property type="entry name" value="Ribosomal protein S5 domain 2-like"/>
    <property type="match status" value="1"/>
</dbReference>
<dbReference type="GO" id="GO:0140664">
    <property type="term" value="F:ATP-dependent DNA damage sensor activity"/>
    <property type="evidence" value="ECO:0007669"/>
    <property type="project" value="InterPro"/>
</dbReference>
<dbReference type="GO" id="GO:0003684">
    <property type="term" value="F:damaged DNA binding"/>
    <property type="evidence" value="ECO:0007669"/>
    <property type="project" value="InterPro"/>
</dbReference>
<evidence type="ECO:0000313" key="15">
    <source>
        <dbReference type="EMBL" id="OGG19439.1"/>
    </source>
</evidence>
<feature type="binding site" evidence="11">
    <location>
        <begin position="123"/>
        <end position="130"/>
    </location>
    <ligand>
        <name>ATP</name>
        <dbReference type="ChEBI" id="CHEBI:30616"/>
    </ligand>
</feature>
<dbReference type="Gene3D" id="3.40.50.300">
    <property type="entry name" value="P-loop containing nucleotide triphosphate hydrolases"/>
    <property type="match status" value="1"/>
</dbReference>
<comment type="function">
    <text evidence="13">DNA-dependent ATPase involved in processing of recombination intermediates, plays a role in repairing DNA breaks. Stimulates the branch migration of RecA-mediated strand transfer reactions, allowing the 3' invading strand to extend heteroduplex DNA faster. Binds ssDNA in the presence of ADP but not other nucleotides, has ATPase activity that is stimulated by ssDNA and various branched DNA structures, but inhibited by SSB. Does not have RecA's homology-searching function.</text>
</comment>
<evidence type="ECO:0000256" key="1">
    <source>
        <dbReference type="ARBA" id="ARBA00022723"/>
    </source>
</evidence>
<dbReference type="InterPro" id="IPR020568">
    <property type="entry name" value="Ribosomal_Su5_D2-typ_SF"/>
</dbReference>
<dbReference type="STRING" id="1798381.A2721_02850"/>
<dbReference type="InterPro" id="IPR027417">
    <property type="entry name" value="P-loop_NTPase"/>
</dbReference>
<dbReference type="PRINTS" id="PR01874">
    <property type="entry name" value="DNAREPAIRADA"/>
</dbReference>
<evidence type="ECO:0000256" key="5">
    <source>
        <dbReference type="ARBA" id="ARBA00022801"/>
    </source>
</evidence>
<evidence type="ECO:0000256" key="8">
    <source>
        <dbReference type="ARBA" id="ARBA00023016"/>
    </source>
</evidence>
<dbReference type="NCBIfam" id="TIGR00416">
    <property type="entry name" value="sms"/>
    <property type="match status" value="1"/>
</dbReference>
<keyword evidence="7 11" id="KW-0067">ATP-binding</keyword>
<dbReference type="InterPro" id="IPR014721">
    <property type="entry name" value="Ribsml_uS5_D2-typ_fold_subgr"/>
</dbReference>
<evidence type="ECO:0000259" key="14">
    <source>
        <dbReference type="PROSITE" id="PS50162"/>
    </source>
</evidence>
<dbReference type="HAMAP" id="MF_01498">
    <property type="entry name" value="RadA_bact"/>
    <property type="match status" value="1"/>
</dbReference>
<keyword evidence="4 13" id="KW-0863">Zinc-finger</keyword>
<evidence type="ECO:0000256" key="3">
    <source>
        <dbReference type="ARBA" id="ARBA00022763"/>
    </source>
</evidence>
<dbReference type="InterPro" id="IPR020588">
    <property type="entry name" value="RecA_ATP-bd"/>
</dbReference>
<evidence type="ECO:0000256" key="7">
    <source>
        <dbReference type="ARBA" id="ARBA00022840"/>
    </source>
</evidence>
<evidence type="ECO:0000256" key="11">
    <source>
        <dbReference type="HAMAP-Rule" id="MF_01498"/>
    </source>
</evidence>
<dbReference type="InterPro" id="IPR041166">
    <property type="entry name" value="Rubredoxin_2"/>
</dbReference>
<proteinExistence type="inferred from homology"/>
<comment type="similarity">
    <text evidence="11 13">Belongs to the RecA family. RadA subfamily.</text>
</comment>
<dbReference type="SMART" id="SM00382">
    <property type="entry name" value="AAA"/>
    <property type="match status" value="1"/>
</dbReference>
<keyword evidence="10 11" id="KW-0234">DNA repair</keyword>
<feature type="region of interest" description="Lon-protease-like" evidence="11">
    <location>
        <begin position="418"/>
        <end position="502"/>
    </location>
</feature>
<comment type="caution">
    <text evidence="15">The sequence shown here is derived from an EMBL/GenBank/DDBJ whole genome shotgun (WGS) entry which is preliminary data.</text>
</comment>
<dbReference type="PANTHER" id="PTHR32472:SF10">
    <property type="entry name" value="DNA REPAIR PROTEIN RADA-LIKE PROTEIN"/>
    <property type="match status" value="1"/>
</dbReference>
<keyword evidence="1 11" id="KW-0479">Metal-binding</keyword>
<evidence type="ECO:0000256" key="9">
    <source>
        <dbReference type="ARBA" id="ARBA00023125"/>
    </source>
</evidence>
<dbReference type="PROSITE" id="PS50162">
    <property type="entry name" value="RECA_2"/>
    <property type="match status" value="1"/>
</dbReference>
<dbReference type="CDD" id="cd01121">
    <property type="entry name" value="RadA_SMS_N"/>
    <property type="match status" value="1"/>
</dbReference>
<keyword evidence="6 13" id="KW-0862">Zinc</keyword>
<evidence type="ECO:0000256" key="6">
    <source>
        <dbReference type="ARBA" id="ARBA00022833"/>
    </source>
</evidence>
<reference evidence="15 16" key="1">
    <citation type="journal article" date="2016" name="Nat. Commun.">
        <title>Thousands of microbial genomes shed light on interconnected biogeochemical processes in an aquifer system.</title>
        <authorList>
            <person name="Anantharaman K."/>
            <person name="Brown C.T."/>
            <person name="Hug L.A."/>
            <person name="Sharon I."/>
            <person name="Castelle C.J."/>
            <person name="Probst A.J."/>
            <person name="Thomas B.C."/>
            <person name="Singh A."/>
            <person name="Wilkins M.J."/>
            <person name="Karaoz U."/>
            <person name="Brodie E.L."/>
            <person name="Williams K.H."/>
            <person name="Hubbard S.S."/>
            <person name="Banfield J.F."/>
        </authorList>
    </citation>
    <scope>NUCLEOTIDE SEQUENCE [LARGE SCALE GENOMIC DNA]</scope>
</reference>
<dbReference type="Pfam" id="PF18073">
    <property type="entry name" value="Zn_ribbon_LapB"/>
    <property type="match status" value="1"/>
</dbReference>
<dbReference type="Gene3D" id="3.30.230.10">
    <property type="match status" value="1"/>
</dbReference>
<keyword evidence="5" id="KW-0378">Hydrolase</keyword>
<keyword evidence="3 11" id="KW-0227">DNA damage</keyword>
<dbReference type="GO" id="GO:0005524">
    <property type="term" value="F:ATP binding"/>
    <property type="evidence" value="ECO:0007669"/>
    <property type="project" value="UniProtKB-UniRule"/>
</dbReference>
<evidence type="ECO:0000256" key="12">
    <source>
        <dbReference type="NCBIfam" id="TIGR00416"/>
    </source>
</evidence>
<evidence type="ECO:0000313" key="16">
    <source>
        <dbReference type="Proteomes" id="UP000177871"/>
    </source>
</evidence>
<dbReference type="PANTHER" id="PTHR32472">
    <property type="entry name" value="DNA REPAIR PROTEIN RADA"/>
    <property type="match status" value="1"/>
</dbReference>
<dbReference type="Pfam" id="PF13481">
    <property type="entry name" value="AAA_25"/>
    <property type="match status" value="1"/>
</dbReference>
<organism evidence="15 16">
    <name type="scientific">Candidatus Gottesmanbacteria bacterium RIFCSPHIGHO2_01_FULL_47_48</name>
    <dbReference type="NCBI Taxonomy" id="1798381"/>
    <lineage>
        <taxon>Bacteria</taxon>
        <taxon>Candidatus Gottesmaniibacteriota</taxon>
    </lineage>
</organism>
<dbReference type="InterPro" id="IPR003593">
    <property type="entry name" value="AAA+_ATPase"/>
</dbReference>